<feature type="domain" description="C2H2-type" evidence="2">
    <location>
        <begin position="366"/>
        <end position="389"/>
    </location>
</feature>
<dbReference type="GeneID" id="87835916"/>
<feature type="compositionally biased region" description="Polar residues" evidence="1">
    <location>
        <begin position="118"/>
        <end position="131"/>
    </location>
</feature>
<feature type="compositionally biased region" description="Low complexity" evidence="1">
    <location>
        <begin position="285"/>
        <end position="297"/>
    </location>
</feature>
<dbReference type="InterPro" id="IPR013087">
    <property type="entry name" value="Znf_C2H2_type"/>
</dbReference>
<feature type="region of interest" description="Disordered" evidence="1">
    <location>
        <begin position="118"/>
        <end position="144"/>
    </location>
</feature>
<reference evidence="3" key="2">
    <citation type="submission" date="2023-06" db="EMBL/GenBank/DDBJ databases">
        <authorList>
            <consortium name="Lawrence Berkeley National Laboratory"/>
            <person name="Haridas S."/>
            <person name="Hensen N."/>
            <person name="Bonometti L."/>
            <person name="Westerberg I."/>
            <person name="Brannstrom I.O."/>
            <person name="Guillou S."/>
            <person name="Cros-Aarteil S."/>
            <person name="Calhoun S."/>
            <person name="Kuo A."/>
            <person name="Mondo S."/>
            <person name="Pangilinan J."/>
            <person name="Riley R."/>
            <person name="Labutti K."/>
            <person name="Andreopoulos B."/>
            <person name="Lipzen A."/>
            <person name="Chen C."/>
            <person name="Yanf M."/>
            <person name="Daum C."/>
            <person name="Ng V."/>
            <person name="Clum A."/>
            <person name="Steindorff A."/>
            <person name="Ohm R."/>
            <person name="Martin F."/>
            <person name="Silar P."/>
            <person name="Natvig D."/>
            <person name="Lalanne C."/>
            <person name="Gautier V."/>
            <person name="Ament-Velasquez S.L."/>
            <person name="Kruys A."/>
            <person name="Hutchinson M.I."/>
            <person name="Powell A.J."/>
            <person name="Barry K."/>
            <person name="Miller A.N."/>
            <person name="Grigoriev I.V."/>
            <person name="Debuchy R."/>
            <person name="Gladieux P."/>
            <person name="Thoren M.H."/>
            <person name="Johannesson H."/>
        </authorList>
    </citation>
    <scope>NUCLEOTIDE SEQUENCE</scope>
    <source>
        <strain evidence="3">CBS 168.71</strain>
    </source>
</reference>
<feature type="region of interest" description="Disordered" evidence="1">
    <location>
        <begin position="419"/>
        <end position="452"/>
    </location>
</feature>
<feature type="region of interest" description="Disordered" evidence="1">
    <location>
        <begin position="1"/>
        <end position="45"/>
    </location>
</feature>
<dbReference type="RefSeq" id="XP_062657817.1">
    <property type="nucleotide sequence ID" value="XM_062798968.1"/>
</dbReference>
<comment type="caution">
    <text evidence="3">The sequence shown here is derived from an EMBL/GenBank/DDBJ whole genome shotgun (WGS) entry which is preliminary data.</text>
</comment>
<keyword evidence="4" id="KW-1185">Reference proteome</keyword>
<name>A0AAE0LR04_9PEZI</name>
<dbReference type="EMBL" id="JAUEPN010000005">
    <property type="protein sequence ID" value="KAK3294303.1"/>
    <property type="molecule type" value="Genomic_DNA"/>
</dbReference>
<feature type="compositionally biased region" description="Polar residues" evidence="1">
    <location>
        <begin position="312"/>
        <end position="322"/>
    </location>
</feature>
<feature type="region of interest" description="Disordered" evidence="1">
    <location>
        <begin position="616"/>
        <end position="648"/>
    </location>
</feature>
<feature type="compositionally biased region" description="Pro residues" evidence="1">
    <location>
        <begin position="16"/>
        <end position="26"/>
    </location>
</feature>
<feature type="region of interest" description="Disordered" evidence="1">
    <location>
        <begin position="952"/>
        <end position="1019"/>
    </location>
</feature>
<dbReference type="SMART" id="SM00355">
    <property type="entry name" value="ZnF_C2H2"/>
    <property type="match status" value="2"/>
</dbReference>
<gene>
    <name evidence="3" type="ORF">B0H64DRAFT_184045</name>
</gene>
<evidence type="ECO:0000313" key="4">
    <source>
        <dbReference type="Proteomes" id="UP001278766"/>
    </source>
</evidence>
<reference evidence="3" key="1">
    <citation type="journal article" date="2023" name="Mol. Phylogenet. Evol.">
        <title>Genome-scale phylogeny and comparative genomics of the fungal order Sordariales.</title>
        <authorList>
            <person name="Hensen N."/>
            <person name="Bonometti L."/>
            <person name="Westerberg I."/>
            <person name="Brannstrom I.O."/>
            <person name="Guillou S."/>
            <person name="Cros-Aarteil S."/>
            <person name="Calhoun S."/>
            <person name="Haridas S."/>
            <person name="Kuo A."/>
            <person name="Mondo S."/>
            <person name="Pangilinan J."/>
            <person name="Riley R."/>
            <person name="LaButti K."/>
            <person name="Andreopoulos B."/>
            <person name="Lipzen A."/>
            <person name="Chen C."/>
            <person name="Yan M."/>
            <person name="Daum C."/>
            <person name="Ng V."/>
            <person name="Clum A."/>
            <person name="Steindorff A."/>
            <person name="Ohm R.A."/>
            <person name="Martin F."/>
            <person name="Silar P."/>
            <person name="Natvig D.O."/>
            <person name="Lalanne C."/>
            <person name="Gautier V."/>
            <person name="Ament-Velasquez S.L."/>
            <person name="Kruys A."/>
            <person name="Hutchinson M.I."/>
            <person name="Powell A.J."/>
            <person name="Barry K."/>
            <person name="Miller A.N."/>
            <person name="Grigoriev I.V."/>
            <person name="Debuchy R."/>
            <person name="Gladieux P."/>
            <person name="Hiltunen Thoren M."/>
            <person name="Johannesson H."/>
        </authorList>
    </citation>
    <scope>NUCLEOTIDE SEQUENCE</scope>
    <source>
        <strain evidence="3">CBS 168.71</strain>
    </source>
</reference>
<feature type="region of interest" description="Disordered" evidence="1">
    <location>
        <begin position="264"/>
        <end position="329"/>
    </location>
</feature>
<evidence type="ECO:0000256" key="1">
    <source>
        <dbReference type="SAM" id="MobiDB-lite"/>
    </source>
</evidence>
<evidence type="ECO:0000313" key="3">
    <source>
        <dbReference type="EMBL" id="KAK3294303.1"/>
    </source>
</evidence>
<feature type="region of interest" description="Disordered" evidence="1">
    <location>
        <begin position="78"/>
        <end position="104"/>
    </location>
</feature>
<dbReference type="Pfam" id="PF12511">
    <property type="entry name" value="DUF3716"/>
    <property type="match status" value="2"/>
</dbReference>
<sequence length="1158" mass="125473">MADSAGQPPAVASRPSPSPLPLPVPLPATNNSTVAGPSGSSAKPLALGAISNNVGAAVGAATTQQNAGSKPVFKMKRTGFTTLPPHFPAASHGSRPDPEPAKIISDILPPQLPATPAQTFSNTLPMTQPTSDGPRKTKYANDEERRKATSLALKQRWASGSMDHVHKKRVETIRRKKEAEALLGTPGIAKPSASVDRKKSVVSEKLARLFDKPVSAELATLLTGPRSYRATSNDSTNWSGSSNADMLDDKAELGHDAMVDKARPSLDVTLNKGHDGDVDGEGDSEAWSSGSSISSDAQVAEQVSGKGDHELNQGSQGTSNPITMAAPDRPYTKWRDENGFLVLTHGALIPDGYQFSTSIPGHPWICPVRSCRKVFTKIIQLGSHFVRKHRGAHLHDNEDGTFSERRIGLLRRVSGRASAPQPAIVVSRGPADPSDPPPVDPSTAGNGNSAGYAHDVSMMDMETGLDANTPASLTADGQGLNREDAEPLWSYLQHHVVKHKGQDIPMQGWVPQLIILPKVRDLDWNTGWLSTHPFHDTNARDVSALIIQVTGEPAPKPCNRCKNGVGPFRSCIMISSKADDGPLSSVFACANCFYHYGQTRCSHKQWGEERALRIMDDQVESEPPDESLDEIEDDEEPGDDSNAENEGDTQALDDENLEYTMDASNAETVLTPGGAPTSIDEAEPGRLYTMWPGDDGELTPLYGSLLPAGYQFDTTLPGRPWACPVRTCRRAHCKRADLGFHFQRVHFAACLNDNCDGTFTIKSFYQDKMTGIGRGGRILSQAPPIVVSRDPPARASPVPKAELPSYLGTRTERGIRTRRNRIPRARRGETAELWTYIQQHLRTTTEMPPSKAVRNLLTLPKQRDVKFNTHRRAREFIEASSRDIAALIIQVTGDEVSDECRRCRQGKGPFEGCVVASQETHDDTKARYPCCGNCLYGGNKLLCTLLKRGQKRKSRSTRASARDLSPVVGGVPARRSPSEQTRIIDDGAPLTRGNAARKQEPIVQPPSRPHPPRPQRSTPAALISQGNLQNTNDLLEMEDWEVAPGRIRETAAAEPDTIAFSKPYLAATSQTGVPVCEDVAFRVDTVLAGHALPLEADAHKTRLCSVAAGKVRVSIGEETEFVVGPHGMFKVKPGVRCVVRNGLYLEAVVHTVMLGGGY</sequence>
<feature type="compositionally biased region" description="Polar residues" evidence="1">
    <location>
        <begin position="229"/>
        <end position="244"/>
    </location>
</feature>
<dbReference type="PROSITE" id="PS00028">
    <property type="entry name" value="ZINC_FINGER_C2H2_1"/>
    <property type="match status" value="1"/>
</dbReference>
<organism evidence="3 4">
    <name type="scientific">Chaetomium fimeti</name>
    <dbReference type="NCBI Taxonomy" id="1854472"/>
    <lineage>
        <taxon>Eukaryota</taxon>
        <taxon>Fungi</taxon>
        <taxon>Dikarya</taxon>
        <taxon>Ascomycota</taxon>
        <taxon>Pezizomycotina</taxon>
        <taxon>Sordariomycetes</taxon>
        <taxon>Sordariomycetidae</taxon>
        <taxon>Sordariales</taxon>
        <taxon>Chaetomiaceae</taxon>
        <taxon>Chaetomium</taxon>
    </lineage>
</organism>
<feature type="region of interest" description="Disordered" evidence="1">
    <location>
        <begin position="227"/>
        <end position="247"/>
    </location>
</feature>
<evidence type="ECO:0000259" key="2">
    <source>
        <dbReference type="PROSITE" id="PS00028"/>
    </source>
</evidence>
<protein>
    <recommendedName>
        <fullName evidence="2">C2H2-type domain-containing protein</fullName>
    </recommendedName>
</protein>
<feature type="compositionally biased region" description="Acidic residues" evidence="1">
    <location>
        <begin position="617"/>
        <end position="648"/>
    </location>
</feature>
<dbReference type="InterPro" id="IPR022190">
    <property type="entry name" value="DUF3716"/>
</dbReference>
<dbReference type="Proteomes" id="UP001278766">
    <property type="component" value="Unassembled WGS sequence"/>
</dbReference>
<feature type="compositionally biased region" description="Polar residues" evidence="1">
    <location>
        <begin position="29"/>
        <end position="41"/>
    </location>
</feature>
<feature type="compositionally biased region" description="Basic and acidic residues" evidence="1">
    <location>
        <begin position="133"/>
        <end position="144"/>
    </location>
</feature>
<accession>A0AAE0LR04</accession>
<dbReference type="AlphaFoldDB" id="A0AAE0LR04"/>
<proteinExistence type="predicted"/>
<feature type="compositionally biased region" description="Pro residues" evidence="1">
    <location>
        <begin position="1003"/>
        <end position="1014"/>
    </location>
</feature>